<comment type="caution">
    <text evidence="3">The sequence shown here is derived from an EMBL/GenBank/DDBJ whole genome shotgun (WGS) entry which is preliminary data.</text>
</comment>
<dbReference type="SUPFAM" id="SSF89155">
    <property type="entry name" value="TorD-like"/>
    <property type="match status" value="1"/>
</dbReference>
<dbReference type="Proteomes" id="UP000572635">
    <property type="component" value="Unassembled WGS sequence"/>
</dbReference>
<dbReference type="Gene3D" id="1.10.3480.10">
    <property type="entry name" value="TorD-like"/>
    <property type="match status" value="1"/>
</dbReference>
<dbReference type="NCBIfam" id="TIGR00684">
    <property type="entry name" value="narJ"/>
    <property type="match status" value="1"/>
</dbReference>
<dbReference type="InterPro" id="IPR036411">
    <property type="entry name" value="TorD-like_sf"/>
</dbReference>
<dbReference type="GO" id="GO:0042128">
    <property type="term" value="P:nitrate assimilation"/>
    <property type="evidence" value="ECO:0007669"/>
    <property type="project" value="UniProtKB-KW"/>
</dbReference>
<dbReference type="Pfam" id="PF02613">
    <property type="entry name" value="Nitrate_red_del"/>
    <property type="match status" value="1"/>
</dbReference>
<dbReference type="AlphaFoldDB" id="A0A7W8QQ89"/>
<proteinExistence type="predicted"/>
<evidence type="ECO:0000256" key="1">
    <source>
        <dbReference type="ARBA" id="ARBA00023063"/>
    </source>
</evidence>
<reference evidence="3 4" key="1">
    <citation type="submission" date="2020-08" db="EMBL/GenBank/DDBJ databases">
        <title>Sequencing the genomes of 1000 actinobacteria strains.</title>
        <authorList>
            <person name="Klenk H.-P."/>
        </authorList>
    </citation>
    <scope>NUCLEOTIDE SEQUENCE [LARGE SCALE GENOMIC DNA]</scope>
    <source>
        <strain evidence="3 4">DSM 44551</strain>
    </source>
</reference>
<dbReference type="InterPro" id="IPR003765">
    <property type="entry name" value="NO3_reductase_chaperone_NarJ"/>
</dbReference>
<evidence type="ECO:0000256" key="2">
    <source>
        <dbReference type="SAM" id="MobiDB-lite"/>
    </source>
</evidence>
<name>A0A7W8QQ89_9ACTN</name>
<dbReference type="PANTHER" id="PTHR43680:SF2">
    <property type="entry name" value="NITRATE REDUCTASE MOLYBDENUM COFACTOR ASSEMBLY CHAPERONE NARJ"/>
    <property type="match status" value="1"/>
</dbReference>
<protein>
    <submittedName>
        <fullName evidence="3">Nitrate reductase delta subunit</fullName>
    </submittedName>
</protein>
<keyword evidence="1" id="KW-0534">Nitrate assimilation</keyword>
<dbReference type="GO" id="GO:0051082">
    <property type="term" value="F:unfolded protein binding"/>
    <property type="evidence" value="ECO:0007669"/>
    <property type="project" value="InterPro"/>
</dbReference>
<dbReference type="GO" id="GO:0051131">
    <property type="term" value="P:chaperone-mediated protein complex assembly"/>
    <property type="evidence" value="ECO:0007669"/>
    <property type="project" value="InterPro"/>
</dbReference>
<evidence type="ECO:0000313" key="3">
    <source>
        <dbReference type="EMBL" id="MBB5433905.1"/>
    </source>
</evidence>
<dbReference type="RefSeq" id="WP_184394068.1">
    <property type="nucleotide sequence ID" value="NZ_BAAAJD010000135.1"/>
</dbReference>
<keyword evidence="4" id="KW-1185">Reference proteome</keyword>
<organism evidence="3 4">
    <name type="scientific">Nocardiopsis composta</name>
    <dbReference type="NCBI Taxonomy" id="157465"/>
    <lineage>
        <taxon>Bacteria</taxon>
        <taxon>Bacillati</taxon>
        <taxon>Actinomycetota</taxon>
        <taxon>Actinomycetes</taxon>
        <taxon>Streptosporangiales</taxon>
        <taxon>Nocardiopsidaceae</taxon>
        <taxon>Nocardiopsis</taxon>
    </lineage>
</organism>
<feature type="region of interest" description="Disordered" evidence="2">
    <location>
        <begin position="183"/>
        <end position="203"/>
    </location>
</feature>
<dbReference type="PANTHER" id="PTHR43680">
    <property type="entry name" value="NITRATE REDUCTASE MOLYBDENUM COFACTOR ASSEMBLY CHAPERONE"/>
    <property type="match status" value="1"/>
</dbReference>
<gene>
    <name evidence="3" type="ORF">HDA36_003989</name>
</gene>
<sequence length="240" mass="25959">MKSHARQVRDRDTAVVRRAAALLLDYPDRAFFERLPGIRAAVLELPRGGPRTGLDRFCSFAASTPELELAAHYVETFDMRRRRALHMTFYTDGDTRRRGHALARLKEVYAECGWRPGPQELPDHLSVLLEFAARGDSEWGRALLVRFQPGLELLRAGLHEHGTPYAEVVDAVAATLPPPAAAQRAEARRLAEQGPPAEDVGMEPYGAAAGGAVGAAGPVQLGMPAVGAPAPFDPSAEGPR</sequence>
<dbReference type="InterPro" id="IPR020945">
    <property type="entry name" value="DMSO/NO3_reduct_chaperone"/>
</dbReference>
<dbReference type="GO" id="GO:0016530">
    <property type="term" value="F:metallochaperone activity"/>
    <property type="evidence" value="ECO:0007669"/>
    <property type="project" value="TreeGrafter"/>
</dbReference>
<accession>A0A7W8QQ89</accession>
<dbReference type="EMBL" id="JACHDB010000001">
    <property type="protein sequence ID" value="MBB5433905.1"/>
    <property type="molecule type" value="Genomic_DNA"/>
</dbReference>
<evidence type="ECO:0000313" key="4">
    <source>
        <dbReference type="Proteomes" id="UP000572635"/>
    </source>
</evidence>